<name>A0ABW2R1F8_9NEIS</name>
<dbReference type="PANTHER" id="PTHR12526:SF510">
    <property type="entry name" value="D-INOSITOL 3-PHOSPHATE GLYCOSYLTRANSFERASE"/>
    <property type="match status" value="1"/>
</dbReference>
<keyword evidence="5" id="KW-1185">Reference proteome</keyword>
<comment type="caution">
    <text evidence="4">The sequence shown here is derived from an EMBL/GenBank/DDBJ whole genome shotgun (WGS) entry which is preliminary data.</text>
</comment>
<dbReference type="CDD" id="cd03801">
    <property type="entry name" value="GT4_PimA-like"/>
    <property type="match status" value="1"/>
</dbReference>
<sequence length="340" mass="38058">MRIMLAANITPFLHGGADYHIQGTADALTAAGCQVEILRLPFTFSPEQSILDLMQWCKTLDLNQPNGYRIDRLISLQFPCYGINHNKHTAWIMHQHRAVYELYDQNQPAMPELKNAIEQFDQQSLNQCHQRFANSKRVAERLYQFNNLKATALYHPPPAYQAFHAAENLGYIFCPSRIETLKRQDLLIKALALAPNALPIVIAGTGGQSEQLMQLINQLGLNSRVRMLGAINEAQKIAYYAHASAVFFAPYDEDYGYITHEAMLSGKAVISCTDSGGPLEFIEHGNTGWIIPPNPQAIAEVLNWIAQHPNQTAEMGKAAKAAWPEFGISWNKVVSQLLET</sequence>
<feature type="domain" description="Glycosyl transferase family 1" evidence="3">
    <location>
        <begin position="167"/>
        <end position="320"/>
    </location>
</feature>
<evidence type="ECO:0000256" key="1">
    <source>
        <dbReference type="ARBA" id="ARBA00022676"/>
    </source>
</evidence>
<evidence type="ECO:0000256" key="2">
    <source>
        <dbReference type="ARBA" id="ARBA00022679"/>
    </source>
</evidence>
<dbReference type="Pfam" id="PF00534">
    <property type="entry name" value="Glycos_transf_1"/>
    <property type="match status" value="1"/>
</dbReference>
<keyword evidence="2 4" id="KW-0808">Transferase</keyword>
<protein>
    <submittedName>
        <fullName evidence="4">Glycosyltransferase family 4 protein</fullName>
        <ecNumber evidence="4">2.4.-.-</ecNumber>
    </submittedName>
</protein>
<dbReference type="PANTHER" id="PTHR12526">
    <property type="entry name" value="GLYCOSYLTRANSFERASE"/>
    <property type="match status" value="1"/>
</dbReference>
<evidence type="ECO:0000313" key="5">
    <source>
        <dbReference type="Proteomes" id="UP001596473"/>
    </source>
</evidence>
<reference evidence="5" key="1">
    <citation type="journal article" date="2019" name="Int. J. Syst. Evol. Microbiol.">
        <title>The Global Catalogue of Microorganisms (GCM) 10K type strain sequencing project: providing services to taxonomists for standard genome sequencing and annotation.</title>
        <authorList>
            <consortium name="The Broad Institute Genomics Platform"/>
            <consortium name="The Broad Institute Genome Sequencing Center for Infectious Disease"/>
            <person name="Wu L."/>
            <person name="Ma J."/>
        </authorList>
    </citation>
    <scope>NUCLEOTIDE SEQUENCE [LARGE SCALE GENOMIC DNA]</scope>
    <source>
        <strain evidence="5">CCUG 62945</strain>
    </source>
</reference>
<dbReference type="RefSeq" id="WP_380187632.1">
    <property type="nucleotide sequence ID" value="NZ_JBHTBQ010000014.1"/>
</dbReference>
<gene>
    <name evidence="4" type="ORF">ACFQNF_08845</name>
</gene>
<dbReference type="GO" id="GO:0016757">
    <property type="term" value="F:glycosyltransferase activity"/>
    <property type="evidence" value="ECO:0007669"/>
    <property type="project" value="UniProtKB-KW"/>
</dbReference>
<evidence type="ECO:0000313" key="4">
    <source>
        <dbReference type="EMBL" id="MFC7419992.1"/>
    </source>
</evidence>
<evidence type="ECO:0000259" key="3">
    <source>
        <dbReference type="Pfam" id="PF00534"/>
    </source>
</evidence>
<dbReference type="EMBL" id="JBHTBQ010000014">
    <property type="protein sequence ID" value="MFC7419992.1"/>
    <property type="molecule type" value="Genomic_DNA"/>
</dbReference>
<proteinExistence type="predicted"/>
<dbReference type="Gene3D" id="3.40.50.2000">
    <property type="entry name" value="Glycogen Phosphorylase B"/>
    <property type="match status" value="1"/>
</dbReference>
<organism evidence="4 5">
    <name type="scientific">Iodobacter arcticus</name>
    <dbReference type="NCBI Taxonomy" id="590593"/>
    <lineage>
        <taxon>Bacteria</taxon>
        <taxon>Pseudomonadati</taxon>
        <taxon>Pseudomonadota</taxon>
        <taxon>Betaproteobacteria</taxon>
        <taxon>Neisseriales</taxon>
        <taxon>Chitinibacteraceae</taxon>
        <taxon>Iodobacter</taxon>
    </lineage>
</organism>
<dbReference type="InterPro" id="IPR001296">
    <property type="entry name" value="Glyco_trans_1"/>
</dbReference>
<accession>A0ABW2R1F8</accession>
<keyword evidence="1 4" id="KW-0328">Glycosyltransferase</keyword>
<dbReference type="EC" id="2.4.-.-" evidence="4"/>
<dbReference type="Proteomes" id="UP001596473">
    <property type="component" value="Unassembled WGS sequence"/>
</dbReference>
<dbReference type="SUPFAM" id="SSF53756">
    <property type="entry name" value="UDP-Glycosyltransferase/glycogen phosphorylase"/>
    <property type="match status" value="1"/>
</dbReference>